<feature type="compositionally biased region" description="Polar residues" evidence="1">
    <location>
        <begin position="180"/>
        <end position="196"/>
    </location>
</feature>
<dbReference type="PANTHER" id="PTHR34418:SF3">
    <property type="entry name" value="NUCLEAR PORE COMPLEX PROTEIN NUP214"/>
    <property type="match status" value="1"/>
</dbReference>
<evidence type="ECO:0000313" key="2">
    <source>
        <dbReference type="EMBL" id="SPC91469.1"/>
    </source>
</evidence>
<name>A0A2N9FWU7_FAGSY</name>
<dbReference type="GO" id="GO:0017056">
    <property type="term" value="F:structural constituent of nuclear pore"/>
    <property type="evidence" value="ECO:0007669"/>
    <property type="project" value="InterPro"/>
</dbReference>
<dbReference type="InterPro" id="IPR044694">
    <property type="entry name" value="NUP214"/>
</dbReference>
<feature type="region of interest" description="Disordered" evidence="1">
    <location>
        <begin position="176"/>
        <end position="196"/>
    </location>
</feature>
<dbReference type="AlphaFoldDB" id="A0A2N9FWU7"/>
<dbReference type="EMBL" id="OIVN01001225">
    <property type="protein sequence ID" value="SPC91469.1"/>
    <property type="molecule type" value="Genomic_DNA"/>
</dbReference>
<sequence>MNELAITANRKNTEKHIVLLGWSLGDELNEVAVVDIEGDKWLPRIELQGNDDDNLILGLCVDKVSLYEKVKIQLGVEEQIELSPYCILLCLTLERKACHVPCGQEVNKMEFNMKGVSEFSKKSDPKPSDLLSPVVASPVSLKDIISKNQKVESQLNPLSFEAEMQQTAPVPKLYQDTDGQRIQPSGQQSTKLDQSSSKASFNMVSDLSKTGFQKIADVGYSTAFGGRSPADIPGQSNHKNLPNSVGTGEQLLGNIGGKSSFLCVSLICFVSSICK</sequence>
<organism evidence="2">
    <name type="scientific">Fagus sylvatica</name>
    <name type="common">Beechnut</name>
    <dbReference type="NCBI Taxonomy" id="28930"/>
    <lineage>
        <taxon>Eukaryota</taxon>
        <taxon>Viridiplantae</taxon>
        <taxon>Streptophyta</taxon>
        <taxon>Embryophyta</taxon>
        <taxon>Tracheophyta</taxon>
        <taxon>Spermatophyta</taxon>
        <taxon>Magnoliopsida</taxon>
        <taxon>eudicotyledons</taxon>
        <taxon>Gunneridae</taxon>
        <taxon>Pentapetalae</taxon>
        <taxon>rosids</taxon>
        <taxon>fabids</taxon>
        <taxon>Fagales</taxon>
        <taxon>Fagaceae</taxon>
        <taxon>Fagus</taxon>
    </lineage>
</organism>
<dbReference type="GO" id="GO:0006405">
    <property type="term" value="P:RNA export from nucleus"/>
    <property type="evidence" value="ECO:0007669"/>
    <property type="project" value="InterPro"/>
</dbReference>
<accession>A0A2N9FWU7</accession>
<gene>
    <name evidence="2" type="ORF">FSB_LOCUS19351</name>
</gene>
<dbReference type="PANTHER" id="PTHR34418">
    <property type="entry name" value="NUCLEAR PORE COMPLEX PROTEIN NUP214 ISOFORM X1"/>
    <property type="match status" value="1"/>
</dbReference>
<proteinExistence type="predicted"/>
<reference evidence="2" key="1">
    <citation type="submission" date="2018-02" db="EMBL/GenBank/DDBJ databases">
        <authorList>
            <person name="Cohen D.B."/>
            <person name="Kent A.D."/>
        </authorList>
    </citation>
    <scope>NUCLEOTIDE SEQUENCE</scope>
</reference>
<protein>
    <submittedName>
        <fullName evidence="2">Uncharacterized protein</fullName>
    </submittedName>
</protein>
<evidence type="ECO:0000256" key="1">
    <source>
        <dbReference type="SAM" id="MobiDB-lite"/>
    </source>
</evidence>